<comment type="caution">
    <text evidence="1">The sequence shown here is derived from an EMBL/GenBank/DDBJ whole genome shotgun (WGS) entry which is preliminary data.</text>
</comment>
<name>A0A0F8Z7H3_9ZZZZ</name>
<protein>
    <recommendedName>
        <fullName evidence="2">LamG-like jellyroll fold domain-containing protein</fullName>
    </recommendedName>
</protein>
<organism evidence="1">
    <name type="scientific">marine sediment metagenome</name>
    <dbReference type="NCBI Taxonomy" id="412755"/>
    <lineage>
        <taxon>unclassified sequences</taxon>
        <taxon>metagenomes</taxon>
        <taxon>ecological metagenomes</taxon>
    </lineage>
</organism>
<proteinExistence type="predicted"/>
<evidence type="ECO:0000313" key="1">
    <source>
        <dbReference type="EMBL" id="KKK89722.1"/>
    </source>
</evidence>
<dbReference type="AlphaFoldDB" id="A0A0F8Z7H3"/>
<gene>
    <name evidence="1" type="ORF">LCGC14_2730240</name>
</gene>
<accession>A0A0F8Z7H3</accession>
<dbReference type="Gene3D" id="2.60.120.200">
    <property type="match status" value="1"/>
</dbReference>
<reference evidence="1" key="1">
    <citation type="journal article" date="2015" name="Nature">
        <title>Complex archaea that bridge the gap between prokaryotes and eukaryotes.</title>
        <authorList>
            <person name="Spang A."/>
            <person name="Saw J.H."/>
            <person name="Jorgensen S.L."/>
            <person name="Zaremba-Niedzwiedzka K."/>
            <person name="Martijn J."/>
            <person name="Lind A.E."/>
            <person name="van Eijk R."/>
            <person name="Schleper C."/>
            <person name="Guy L."/>
            <person name="Ettema T.J."/>
        </authorList>
    </citation>
    <scope>NUCLEOTIDE SEQUENCE</scope>
</reference>
<feature type="non-terminal residue" evidence="1">
    <location>
        <position position="1"/>
    </location>
</feature>
<dbReference type="EMBL" id="LAZR01049405">
    <property type="protein sequence ID" value="KKK89722.1"/>
    <property type="molecule type" value="Genomic_DNA"/>
</dbReference>
<evidence type="ECO:0008006" key="2">
    <source>
        <dbReference type="Google" id="ProtNLM"/>
    </source>
</evidence>
<sequence length="99" mass="10759">AISDVKYWNAALTDAQVLDDSNEIPYTTNLIAHWDMNGDYVDSVGGEDGTSVGDNILHGTYSEFTSRWRYSPASPVLLADEFTSFADNGTGYAMVIKAA</sequence>